<accession>A0A9W7YA69</accession>
<dbReference type="PANTHER" id="PTHR24329:SF543">
    <property type="entry name" value="FI01017P-RELATED"/>
    <property type="match status" value="1"/>
</dbReference>
<feature type="compositionally biased region" description="Basic residues" evidence="7">
    <location>
        <begin position="911"/>
        <end position="922"/>
    </location>
</feature>
<dbReference type="OrthoDB" id="6159439at2759"/>
<feature type="domain" description="Homeobox" evidence="8">
    <location>
        <begin position="90"/>
        <end position="150"/>
    </location>
</feature>
<dbReference type="GO" id="GO:0000981">
    <property type="term" value="F:DNA-binding transcription factor activity, RNA polymerase II-specific"/>
    <property type="evidence" value="ECO:0007669"/>
    <property type="project" value="InterPro"/>
</dbReference>
<keyword evidence="4 5" id="KW-0539">Nucleus</keyword>
<feature type="region of interest" description="Disordered" evidence="7">
    <location>
        <begin position="1181"/>
        <end position="1221"/>
    </location>
</feature>
<feature type="compositionally biased region" description="Polar residues" evidence="7">
    <location>
        <begin position="929"/>
        <end position="938"/>
    </location>
</feature>
<keyword evidence="3 5" id="KW-0371">Homeobox</keyword>
<evidence type="ECO:0000256" key="5">
    <source>
        <dbReference type="PROSITE-ProRule" id="PRU00108"/>
    </source>
</evidence>
<proteinExistence type="predicted"/>
<evidence type="ECO:0000256" key="6">
    <source>
        <dbReference type="RuleBase" id="RU000682"/>
    </source>
</evidence>
<feature type="compositionally biased region" description="Low complexity" evidence="7">
    <location>
        <begin position="69"/>
        <end position="79"/>
    </location>
</feature>
<feature type="region of interest" description="Disordered" evidence="7">
    <location>
        <begin position="34"/>
        <end position="101"/>
    </location>
</feature>
<dbReference type="GO" id="GO:0000977">
    <property type="term" value="F:RNA polymerase II transcription regulatory region sequence-specific DNA binding"/>
    <property type="evidence" value="ECO:0007669"/>
    <property type="project" value="TreeGrafter"/>
</dbReference>
<comment type="subcellular location">
    <subcellularLocation>
        <location evidence="1 5 6">Nucleus</location>
    </subcellularLocation>
</comment>
<feature type="compositionally biased region" description="Polar residues" evidence="7">
    <location>
        <begin position="840"/>
        <end position="856"/>
    </location>
</feature>
<evidence type="ECO:0000313" key="10">
    <source>
        <dbReference type="Proteomes" id="UP001143981"/>
    </source>
</evidence>
<dbReference type="PROSITE" id="PS00027">
    <property type="entry name" value="HOMEOBOX_1"/>
    <property type="match status" value="1"/>
</dbReference>
<dbReference type="PANTHER" id="PTHR24329">
    <property type="entry name" value="HOMEOBOX PROTEIN ARISTALESS"/>
    <property type="match status" value="1"/>
</dbReference>
<feature type="compositionally biased region" description="Low complexity" evidence="7">
    <location>
        <begin position="875"/>
        <end position="893"/>
    </location>
</feature>
<keyword evidence="10" id="KW-1185">Reference proteome</keyword>
<dbReference type="InterPro" id="IPR050649">
    <property type="entry name" value="Paired_Homeobox_TFs"/>
</dbReference>
<gene>
    <name evidence="9" type="ORF">LPJ61_001344</name>
</gene>
<feature type="DNA-binding region" description="Homeobox" evidence="5">
    <location>
        <begin position="92"/>
        <end position="151"/>
    </location>
</feature>
<dbReference type="InterPro" id="IPR017970">
    <property type="entry name" value="Homeobox_CS"/>
</dbReference>
<feature type="region of interest" description="Disordered" evidence="7">
    <location>
        <begin position="830"/>
        <end position="938"/>
    </location>
</feature>
<feature type="region of interest" description="Disordered" evidence="7">
    <location>
        <begin position="414"/>
        <end position="444"/>
    </location>
</feature>
<evidence type="ECO:0000256" key="7">
    <source>
        <dbReference type="SAM" id="MobiDB-lite"/>
    </source>
</evidence>
<feature type="compositionally biased region" description="Low complexity" evidence="7">
    <location>
        <begin position="34"/>
        <end position="45"/>
    </location>
</feature>
<dbReference type="Gene3D" id="1.10.10.60">
    <property type="entry name" value="Homeodomain-like"/>
    <property type="match status" value="1"/>
</dbReference>
<organism evidence="9 10">
    <name type="scientific">Coemansia biformis</name>
    <dbReference type="NCBI Taxonomy" id="1286918"/>
    <lineage>
        <taxon>Eukaryota</taxon>
        <taxon>Fungi</taxon>
        <taxon>Fungi incertae sedis</taxon>
        <taxon>Zoopagomycota</taxon>
        <taxon>Kickxellomycotina</taxon>
        <taxon>Kickxellomycetes</taxon>
        <taxon>Kickxellales</taxon>
        <taxon>Kickxellaceae</taxon>
        <taxon>Coemansia</taxon>
    </lineage>
</organism>
<evidence type="ECO:0000256" key="2">
    <source>
        <dbReference type="ARBA" id="ARBA00023125"/>
    </source>
</evidence>
<feature type="compositionally biased region" description="Polar residues" evidence="7">
    <location>
        <begin position="414"/>
        <end position="426"/>
    </location>
</feature>
<dbReference type="PROSITE" id="PS50071">
    <property type="entry name" value="HOMEOBOX_2"/>
    <property type="match status" value="1"/>
</dbReference>
<feature type="compositionally biased region" description="Polar residues" evidence="7">
    <location>
        <begin position="56"/>
        <end position="67"/>
    </location>
</feature>
<evidence type="ECO:0000313" key="9">
    <source>
        <dbReference type="EMBL" id="KAJ1733881.1"/>
    </source>
</evidence>
<reference evidence="9" key="1">
    <citation type="submission" date="2022-07" db="EMBL/GenBank/DDBJ databases">
        <title>Phylogenomic reconstructions and comparative analyses of Kickxellomycotina fungi.</title>
        <authorList>
            <person name="Reynolds N.K."/>
            <person name="Stajich J.E."/>
            <person name="Barry K."/>
            <person name="Grigoriev I.V."/>
            <person name="Crous P."/>
            <person name="Smith M.E."/>
        </authorList>
    </citation>
    <scope>NUCLEOTIDE SEQUENCE</scope>
    <source>
        <strain evidence="9">BCRC 34381</strain>
    </source>
</reference>
<dbReference type="GO" id="GO:0005634">
    <property type="term" value="C:nucleus"/>
    <property type="evidence" value="ECO:0007669"/>
    <property type="project" value="UniProtKB-SubCell"/>
</dbReference>
<sequence length="1221" mass="123938">MPAPSMLVETPLFVDESPASLYVADSCPMFAAAAEEPPHGAGPTPRAEADAYADASPSTAAPVSQTPDAAGEAAALQDATSAPAGRPSAKPGHRKRARATSEQVSILEAVFVVNRSPASRMRDDLALRLGMAPRQVQVWFQNRRAKEKSQQRNPRSLQSHSSVLLDQLAYASVNPELYSMVMPPAFMPACNEPGPALSAASGGLIMGNPTAVGFGIAAAPQPPMGHPLLQDQQLFDSQMALAAAVHPGGPQYTNPWLNWNIDIARQAQGIPMLNLHIPSLASIGATPPTVDPAAQPGPAKPDLGFTAAAAAMAAAAAAAAGAPLYATNIPNSRRESEMSGITTVASPIGLGPMSSAPDLSAATTSSATSPATTPPTAVAAAAIAANPALAPGGPPPLPTVESVGRAPVRLDPYSSSPPYWSGTSHEASALGQRPPGPMRRPAPLALAPQQTGTNIGDGSAMAFSGLPVGAGPGIGGRLRAGFSSLIPESPSYMALNATCLTVGAWRRMSSPDTELTCLACVELPPPRPVQRPGNHRPAELDSLVGEFQWIIGDCGARYKVVLPNSLISRIRFRELPDTAATLVDLASESVVNPQIAFSLLNQALKNPHAVGELSIYAYAPPTYFFQAGSGEWQEIGDFSEDRSASTTLVHTISGPFAELFRQLRILLATCSRLKMAADPLMALWLGNADDPYTAVAGIPQNTWIPCAGAVSLHSTKRAGGSPAGSDAAAATAGAGAEFAAASAHTPASAAPSSSSTLTPTPTSMSFANAQAPLFAAAPLASRSARGSVFTFHEPTHQPMPCRSTIAAAFVGGAGPGGVCALPFKTQRSASLPFIRPPPGSSVSGPAKTNPSSSLSKTIDGDGDSDGDGACLNTSAADPQAGQAGHGAGMAAAPLSGLGISNTPPPAVSLPLRHRTSHSHLRRPAPYQVAQPTGSPRVNSPQLGTSPFWSAGSAWRPSRDSPLCHHHSHSAFGPVGTGARRESDVELALAMNNAFVNGDVLGAHHGLGELYGMPGVPPSPLSNVAVAADSSAMQIDSMGAQGPPESKAAATTGIGGDVYHSAPAVDVRGADLSKAGPADSVCESTSAIGTSVVMALFHAMAAKAAPSGGAGYDSGLQALAAYGQPQLASVPMPAGPLDLATLAFDPTLPHATDTWVDWAQAVGGGSPQELIPGLLAARTAKAGPGGGAEHHGFGGHLAVGQSGSEPGGPKERLVEHGIGSAL</sequence>
<dbReference type="AlphaFoldDB" id="A0A9W7YA69"/>
<dbReference type="EMBL" id="JANBOI010000109">
    <property type="protein sequence ID" value="KAJ1733881.1"/>
    <property type="molecule type" value="Genomic_DNA"/>
</dbReference>
<dbReference type="SUPFAM" id="SSF46689">
    <property type="entry name" value="Homeodomain-like"/>
    <property type="match status" value="1"/>
</dbReference>
<keyword evidence="2 5" id="KW-0238">DNA-binding</keyword>
<comment type="caution">
    <text evidence="9">The sequence shown here is derived from an EMBL/GenBank/DDBJ whole genome shotgun (WGS) entry which is preliminary data.</text>
</comment>
<dbReference type="Proteomes" id="UP001143981">
    <property type="component" value="Unassembled WGS sequence"/>
</dbReference>
<evidence type="ECO:0000259" key="8">
    <source>
        <dbReference type="PROSITE" id="PS50071"/>
    </source>
</evidence>
<dbReference type="Pfam" id="PF00046">
    <property type="entry name" value="Homeodomain"/>
    <property type="match status" value="1"/>
</dbReference>
<evidence type="ECO:0000256" key="3">
    <source>
        <dbReference type="ARBA" id="ARBA00023155"/>
    </source>
</evidence>
<evidence type="ECO:0000256" key="1">
    <source>
        <dbReference type="ARBA" id="ARBA00004123"/>
    </source>
</evidence>
<dbReference type="InterPro" id="IPR001356">
    <property type="entry name" value="HD"/>
</dbReference>
<dbReference type="CDD" id="cd00086">
    <property type="entry name" value="homeodomain"/>
    <property type="match status" value="1"/>
</dbReference>
<dbReference type="SMART" id="SM00389">
    <property type="entry name" value="HOX"/>
    <property type="match status" value="1"/>
</dbReference>
<protein>
    <recommendedName>
        <fullName evidence="8">Homeobox domain-containing protein</fullName>
    </recommendedName>
</protein>
<name>A0A9W7YA69_9FUNG</name>
<dbReference type="InterPro" id="IPR009057">
    <property type="entry name" value="Homeodomain-like_sf"/>
</dbReference>
<evidence type="ECO:0000256" key="4">
    <source>
        <dbReference type="ARBA" id="ARBA00023242"/>
    </source>
</evidence>